<dbReference type="AlphaFoldDB" id="A0A9P7ZLL2"/>
<name>A0A9P7ZLL2_9HYPO</name>
<keyword evidence="4" id="KW-1185">Reference proteome</keyword>
<dbReference type="GeneID" id="70292134"/>
<sequence>MTVDHQLPIPPGDPVPPREVPFPPHAPVKGSYAKLVPLHLDHTPSLFKHIGGQNNAALWTFIPLEPPLAPPLTEADAEALVRKWTASKDPQYYAVEDENGEALGLVSYLSIVPTHRRIEIGWVILGKALQRTRIATETFYLLMKRAFELGYQRVEWKANSLNKPSLAAAERLGFTYEGLFRKHVISSGVRRDTSWYSIIDDEWSAAQKGFEAWLDQGNFDQEGKQRRGLKECREA</sequence>
<dbReference type="OrthoDB" id="41238at2759"/>
<dbReference type="Pfam" id="PF13302">
    <property type="entry name" value="Acetyltransf_3"/>
    <property type="match status" value="1"/>
</dbReference>
<dbReference type="RefSeq" id="XP_046118288.1">
    <property type="nucleotide sequence ID" value="XM_046261231.1"/>
</dbReference>
<dbReference type="EMBL" id="MU251254">
    <property type="protein sequence ID" value="KAG9254364.1"/>
    <property type="molecule type" value="Genomic_DNA"/>
</dbReference>
<dbReference type="PANTHER" id="PTHR43441:SF2">
    <property type="entry name" value="FAMILY ACETYLTRANSFERASE, PUTATIVE (AFU_ORTHOLOGUE AFUA_7G00850)-RELATED"/>
    <property type="match status" value="1"/>
</dbReference>
<dbReference type="GO" id="GO:1990189">
    <property type="term" value="F:protein N-terminal-serine acetyltransferase activity"/>
    <property type="evidence" value="ECO:0007669"/>
    <property type="project" value="TreeGrafter"/>
</dbReference>
<evidence type="ECO:0000313" key="3">
    <source>
        <dbReference type="EMBL" id="KAG9254364.1"/>
    </source>
</evidence>
<reference evidence="3" key="1">
    <citation type="journal article" date="2021" name="IMA Fungus">
        <title>Genomic characterization of three marine fungi, including Emericellopsis atlantica sp. nov. with signatures of a generalist lifestyle and marine biomass degradation.</title>
        <authorList>
            <person name="Hagestad O.C."/>
            <person name="Hou L."/>
            <person name="Andersen J.H."/>
            <person name="Hansen E.H."/>
            <person name="Altermark B."/>
            <person name="Li C."/>
            <person name="Kuhnert E."/>
            <person name="Cox R.J."/>
            <person name="Crous P.W."/>
            <person name="Spatafora J.W."/>
            <person name="Lail K."/>
            <person name="Amirebrahimi M."/>
            <person name="Lipzen A."/>
            <person name="Pangilinan J."/>
            <person name="Andreopoulos W."/>
            <person name="Hayes R.D."/>
            <person name="Ng V."/>
            <person name="Grigoriev I.V."/>
            <person name="Jackson S.A."/>
            <person name="Sutton T.D.S."/>
            <person name="Dobson A.D.W."/>
            <person name="Rama T."/>
        </authorList>
    </citation>
    <scope>NUCLEOTIDE SEQUENCE</scope>
    <source>
        <strain evidence="3">TS7</strain>
    </source>
</reference>
<dbReference type="PROSITE" id="PS51186">
    <property type="entry name" value="GNAT"/>
    <property type="match status" value="1"/>
</dbReference>
<feature type="domain" description="N-acetyltransferase" evidence="2">
    <location>
        <begin position="48"/>
        <end position="202"/>
    </location>
</feature>
<dbReference type="InterPro" id="IPR016181">
    <property type="entry name" value="Acyl_CoA_acyltransferase"/>
</dbReference>
<dbReference type="GO" id="GO:0008999">
    <property type="term" value="F:protein-N-terminal-alanine acetyltransferase activity"/>
    <property type="evidence" value="ECO:0007669"/>
    <property type="project" value="TreeGrafter"/>
</dbReference>
<dbReference type="InterPro" id="IPR000182">
    <property type="entry name" value="GNAT_dom"/>
</dbReference>
<feature type="compositionally biased region" description="Pro residues" evidence="1">
    <location>
        <begin position="8"/>
        <end position="23"/>
    </location>
</feature>
<proteinExistence type="predicted"/>
<gene>
    <name evidence="3" type="ORF">F5Z01DRAFT_621933</name>
</gene>
<dbReference type="Proteomes" id="UP000887229">
    <property type="component" value="Unassembled WGS sequence"/>
</dbReference>
<evidence type="ECO:0000313" key="4">
    <source>
        <dbReference type="Proteomes" id="UP000887229"/>
    </source>
</evidence>
<dbReference type="InterPro" id="IPR051908">
    <property type="entry name" value="Ribosomal_N-acetyltransferase"/>
</dbReference>
<dbReference type="Gene3D" id="3.40.630.30">
    <property type="match status" value="1"/>
</dbReference>
<protein>
    <submittedName>
        <fullName evidence="3">Acyl-CoA N-acyltransferase</fullName>
    </submittedName>
</protein>
<accession>A0A9P7ZLL2</accession>
<dbReference type="SUPFAM" id="SSF55729">
    <property type="entry name" value="Acyl-CoA N-acyltransferases (Nat)"/>
    <property type="match status" value="1"/>
</dbReference>
<feature type="region of interest" description="Disordered" evidence="1">
    <location>
        <begin position="1"/>
        <end position="23"/>
    </location>
</feature>
<dbReference type="PANTHER" id="PTHR43441">
    <property type="entry name" value="RIBOSOMAL-PROTEIN-SERINE ACETYLTRANSFERASE"/>
    <property type="match status" value="1"/>
</dbReference>
<dbReference type="FunFam" id="3.40.630.30:FF:000047">
    <property type="entry name" value="Acetyltransferase, GNAT family"/>
    <property type="match status" value="1"/>
</dbReference>
<comment type="caution">
    <text evidence="3">The sequence shown here is derived from an EMBL/GenBank/DDBJ whole genome shotgun (WGS) entry which is preliminary data.</text>
</comment>
<organism evidence="3 4">
    <name type="scientific">Emericellopsis atlantica</name>
    <dbReference type="NCBI Taxonomy" id="2614577"/>
    <lineage>
        <taxon>Eukaryota</taxon>
        <taxon>Fungi</taxon>
        <taxon>Dikarya</taxon>
        <taxon>Ascomycota</taxon>
        <taxon>Pezizomycotina</taxon>
        <taxon>Sordariomycetes</taxon>
        <taxon>Hypocreomycetidae</taxon>
        <taxon>Hypocreales</taxon>
        <taxon>Bionectriaceae</taxon>
        <taxon>Emericellopsis</taxon>
    </lineage>
</organism>
<evidence type="ECO:0000256" key="1">
    <source>
        <dbReference type="SAM" id="MobiDB-lite"/>
    </source>
</evidence>
<evidence type="ECO:0000259" key="2">
    <source>
        <dbReference type="PROSITE" id="PS51186"/>
    </source>
</evidence>